<evidence type="ECO:0000313" key="3">
    <source>
        <dbReference type="Proteomes" id="UP000231139"/>
    </source>
</evidence>
<evidence type="ECO:0000256" key="1">
    <source>
        <dbReference type="SAM" id="Coils"/>
    </source>
</evidence>
<keyword evidence="1" id="KW-0175">Coiled coil</keyword>
<reference evidence="2 3" key="1">
    <citation type="submission" date="2017-09" db="EMBL/GenBank/DDBJ databases">
        <title>Depth-based differentiation of microbial function through sediment-hosted aquifers and enrichment of novel symbionts in the deep terrestrial subsurface.</title>
        <authorList>
            <person name="Probst A.J."/>
            <person name="Ladd B."/>
            <person name="Jarett J.K."/>
            <person name="Geller-Mcgrath D.E."/>
            <person name="Sieber C.M."/>
            <person name="Emerson J.B."/>
            <person name="Anantharaman K."/>
            <person name="Thomas B.C."/>
            <person name="Malmstrom R."/>
            <person name="Stieglmeier M."/>
            <person name="Klingl A."/>
            <person name="Woyke T."/>
            <person name="Ryan C.M."/>
            <person name="Banfield J.F."/>
        </authorList>
    </citation>
    <scope>NUCLEOTIDE SEQUENCE [LARGE SCALE GENOMIC DNA]</scope>
    <source>
        <strain evidence="2">CG11_big_fil_rev_8_21_14_0_20_35_11</strain>
    </source>
</reference>
<feature type="coiled-coil region" evidence="1">
    <location>
        <begin position="304"/>
        <end position="341"/>
    </location>
</feature>
<gene>
    <name evidence="2" type="ORF">COV62_02305</name>
</gene>
<dbReference type="EMBL" id="PCWK01000052">
    <property type="protein sequence ID" value="PIR02115.1"/>
    <property type="molecule type" value="Genomic_DNA"/>
</dbReference>
<dbReference type="Proteomes" id="UP000231139">
    <property type="component" value="Unassembled WGS sequence"/>
</dbReference>
<sequence>MKIMEVFELHFNPRNKKGLTFDTFCFEPETAVKKQLGDLYMVGLIKDVNSQNKSLLNELSSLIKTEYYRETNLTSETALKQSLKTVNAFLKELKIGEEQVRFNFFILSCQNSKINFSQIGNLKVLFLKDNKIVNLDEKLGAKKDSFENIISGKIDPKNRIMILNKEVYEFFCQNNILEKIFSVNIGKEIDEILHKFKKAASNLTGPVLLLSNFSPSSLKKITPETKKSKFRKAASFFKLPKINPLFYLQRIRQVMPRIDFSSWGKKFKMSWLSFKKERKSALQKNISLILLLSLILLFGFLLSQKEKEKEKSLAQELIAQIESKTQQADSLLEQKNVQEANLLLQEAWDDILPQTKNKASLEEKAKLLKQKIEEKLFLINNFEENFPFELIFNVPSVEVKLLPQNIILQEQSIYLFNPFSGNLLCYNLTTDKYQQYSWKQNLSLGGVFNKDEVLFFSRPNNIILFKENQLERIFNLDLPYPEAAFEDFDIFRSGLYFLGYNLSNAQEGAVVKYAYLGDLKWQTPQSWLKQKTVEPNSMAIDGSIWILSKNNTISRYYAGQLQETMNLNIFPEPKNISKIFTAPGLPYLYLLEPSQKRIIILDKKGSVIKQLQNSQWDNLLDFAVHEDGKIIYLLNGVSIYKISIK</sequence>
<accession>A0A2H0N1Y0</accession>
<dbReference type="SUPFAM" id="SSF63829">
    <property type="entry name" value="Calcium-dependent phosphotriesterase"/>
    <property type="match status" value="1"/>
</dbReference>
<evidence type="ECO:0000313" key="2">
    <source>
        <dbReference type="EMBL" id="PIR02115.1"/>
    </source>
</evidence>
<evidence type="ECO:0008006" key="4">
    <source>
        <dbReference type="Google" id="ProtNLM"/>
    </source>
</evidence>
<comment type="caution">
    <text evidence="2">The sequence shown here is derived from an EMBL/GenBank/DDBJ whole genome shotgun (WGS) entry which is preliminary data.</text>
</comment>
<protein>
    <recommendedName>
        <fullName evidence="4">PPM-type phosphatase domain-containing protein</fullName>
    </recommendedName>
</protein>
<organism evidence="2 3">
    <name type="scientific">Candidatus Nealsonbacteria bacterium CG11_big_fil_rev_8_21_14_0_20_35_11</name>
    <dbReference type="NCBI Taxonomy" id="1974713"/>
    <lineage>
        <taxon>Bacteria</taxon>
        <taxon>Candidatus Nealsoniibacteriota</taxon>
    </lineage>
</organism>
<name>A0A2H0N1Y0_9BACT</name>
<dbReference type="AlphaFoldDB" id="A0A2H0N1Y0"/>
<proteinExistence type="predicted"/>